<feature type="transmembrane region" description="Helical" evidence="5">
    <location>
        <begin position="202"/>
        <end position="227"/>
    </location>
</feature>
<keyword evidence="2 5" id="KW-0812">Transmembrane</keyword>
<feature type="transmembrane region" description="Helical" evidence="5">
    <location>
        <begin position="138"/>
        <end position="157"/>
    </location>
</feature>
<sequence>MMEIQNCTASSFKAKTSSLWPQKLDEAAFWLLALGAGLSAFRPVAHYAPWGIALLLVLVQRVLWRVPLTPRFSPGGRRLFLFVCLLTVWCAIGPALGTPETPVGEWVHGWSFFLDFLVGTWLSARLCGSLDRQQKLRWVLFAGFLVISAVYCTRPLFFRDGYMNNGDDLGYWGLLISLVVYDRGLDVLGWKLAGFWKRAGQVLFSAACCIVGTGVTFLSFSLGAWGIAAIQAGILLLLSRLPWKKVLDAFIALSLVAALWTVILQMPRFHDIAEMSHLEVVQATALKDNNARNFTSGRSTIWRVTSELVRQKPWTGRANNFASEYSRLANEMTKQFHFLPKDLTATYSHNLYLDLLYRGGVPALLIFAFFIGGSIWLAWSILKKSPGNRWAIMIFAFTTSQLAFSLVNSFFQFRRDMGCVTWVIFGVLTVLRSGEAEPEQPPAIGEKELSE</sequence>
<gene>
    <name evidence="7" type="ORF">JonanDRAFT_1491</name>
</gene>
<dbReference type="EMBL" id="CM001376">
    <property type="protein sequence ID" value="EHM13853.1"/>
    <property type="molecule type" value="Genomic_DNA"/>
</dbReference>
<name>H0UJ26_9BACT</name>
<dbReference type="Pfam" id="PF04932">
    <property type="entry name" value="Wzy_C"/>
    <property type="match status" value="1"/>
</dbReference>
<feature type="transmembrane region" description="Helical" evidence="5">
    <location>
        <begin position="109"/>
        <end position="126"/>
    </location>
</feature>
<keyword evidence="3 5" id="KW-1133">Transmembrane helix</keyword>
<dbReference type="HOGENOM" id="CLU_606605_0_0_0"/>
<feature type="transmembrane region" description="Helical" evidence="5">
    <location>
        <begin position="355"/>
        <end position="378"/>
    </location>
</feature>
<keyword evidence="4 5" id="KW-0472">Membrane</keyword>
<evidence type="ECO:0000256" key="4">
    <source>
        <dbReference type="ARBA" id="ARBA00023136"/>
    </source>
</evidence>
<comment type="subcellular location">
    <subcellularLocation>
        <location evidence="1">Membrane</location>
        <topology evidence="1">Multi-pass membrane protein</topology>
    </subcellularLocation>
</comment>
<feature type="transmembrane region" description="Helical" evidence="5">
    <location>
        <begin position="390"/>
        <end position="411"/>
    </location>
</feature>
<dbReference type="STRING" id="885272.JonanDRAFT_1491"/>
<keyword evidence="8" id="KW-1185">Reference proteome</keyword>
<dbReference type="PANTHER" id="PTHR37422:SF13">
    <property type="entry name" value="LIPOPOLYSACCHARIDE BIOSYNTHESIS PROTEIN PA4999-RELATED"/>
    <property type="match status" value="1"/>
</dbReference>
<dbReference type="InterPro" id="IPR007016">
    <property type="entry name" value="O-antigen_ligase-rel_domated"/>
</dbReference>
<feature type="domain" description="O-antigen ligase-related" evidence="6">
    <location>
        <begin position="209"/>
        <end position="368"/>
    </location>
</feature>
<reference evidence="7 8" key="1">
    <citation type="submission" date="2011-11" db="EMBL/GenBank/DDBJ databases">
        <title>The Noncontiguous Finished genome of Jonquetella anthropi DSM 22815.</title>
        <authorList>
            <consortium name="US DOE Joint Genome Institute (JGI-PGF)"/>
            <person name="Lucas S."/>
            <person name="Copeland A."/>
            <person name="Lapidus A."/>
            <person name="Glavina del Rio T."/>
            <person name="Dalin E."/>
            <person name="Tice H."/>
            <person name="Bruce D."/>
            <person name="Goodwin L."/>
            <person name="Pitluck S."/>
            <person name="Peters L."/>
            <person name="Mikhailova N."/>
            <person name="Held B."/>
            <person name="Kyrpides N."/>
            <person name="Mavromatis K."/>
            <person name="Ivanova N."/>
            <person name="Markowitz V."/>
            <person name="Cheng J.-F."/>
            <person name="Hugenholtz P."/>
            <person name="Woyke T."/>
            <person name="Wu D."/>
            <person name="Gronow S."/>
            <person name="Wellnitz S."/>
            <person name="Brambilla E."/>
            <person name="Klenk H.-P."/>
            <person name="Eisen J.A."/>
        </authorList>
    </citation>
    <scope>NUCLEOTIDE SEQUENCE [LARGE SCALE GENOMIC DNA]</scope>
    <source>
        <strain evidence="7 8">DSM 22815</strain>
    </source>
</reference>
<evidence type="ECO:0000256" key="2">
    <source>
        <dbReference type="ARBA" id="ARBA00022692"/>
    </source>
</evidence>
<dbReference type="Proteomes" id="UP000003806">
    <property type="component" value="Chromosome"/>
</dbReference>
<dbReference type="InterPro" id="IPR051533">
    <property type="entry name" value="WaaL-like"/>
</dbReference>
<feature type="transmembrane region" description="Helical" evidence="5">
    <location>
        <begin position="169"/>
        <end position="190"/>
    </location>
</feature>
<dbReference type="AlphaFoldDB" id="H0UJ26"/>
<accession>H0UJ26</accession>
<dbReference type="GO" id="GO:0016874">
    <property type="term" value="F:ligase activity"/>
    <property type="evidence" value="ECO:0007669"/>
    <property type="project" value="UniProtKB-KW"/>
</dbReference>
<dbReference type="GO" id="GO:0016020">
    <property type="term" value="C:membrane"/>
    <property type="evidence" value="ECO:0007669"/>
    <property type="project" value="UniProtKB-SubCell"/>
</dbReference>
<dbReference type="OrthoDB" id="1118146at2"/>
<proteinExistence type="predicted"/>
<evidence type="ECO:0000313" key="7">
    <source>
        <dbReference type="EMBL" id="EHM13853.1"/>
    </source>
</evidence>
<dbReference type="PANTHER" id="PTHR37422">
    <property type="entry name" value="TEICHURONIC ACID BIOSYNTHESIS PROTEIN TUAE"/>
    <property type="match status" value="1"/>
</dbReference>
<dbReference type="eggNOG" id="COG3307">
    <property type="taxonomic scope" value="Bacteria"/>
</dbReference>
<evidence type="ECO:0000256" key="1">
    <source>
        <dbReference type="ARBA" id="ARBA00004141"/>
    </source>
</evidence>
<keyword evidence="7" id="KW-0436">Ligase</keyword>
<evidence type="ECO:0000259" key="6">
    <source>
        <dbReference type="Pfam" id="PF04932"/>
    </source>
</evidence>
<dbReference type="RefSeq" id="WP_008523409.1">
    <property type="nucleotide sequence ID" value="NZ_CM001376.1"/>
</dbReference>
<feature type="transmembrane region" description="Helical" evidence="5">
    <location>
        <begin position="79"/>
        <end position="97"/>
    </location>
</feature>
<protein>
    <submittedName>
        <fullName evidence="7">Lipid A core-O-antigen ligase-like enyme</fullName>
    </submittedName>
</protein>
<feature type="transmembrane region" description="Helical" evidence="5">
    <location>
        <begin position="247"/>
        <end position="266"/>
    </location>
</feature>
<organism evidence="7 8">
    <name type="scientific">Jonquetella anthropi DSM 22815</name>
    <dbReference type="NCBI Taxonomy" id="885272"/>
    <lineage>
        <taxon>Bacteria</taxon>
        <taxon>Thermotogati</taxon>
        <taxon>Synergistota</taxon>
        <taxon>Synergistia</taxon>
        <taxon>Synergistales</taxon>
        <taxon>Dethiosulfovibrionaceae</taxon>
        <taxon>Jonquetella</taxon>
    </lineage>
</organism>
<evidence type="ECO:0000313" key="8">
    <source>
        <dbReference type="Proteomes" id="UP000003806"/>
    </source>
</evidence>
<evidence type="ECO:0000256" key="5">
    <source>
        <dbReference type="SAM" id="Phobius"/>
    </source>
</evidence>
<evidence type="ECO:0000256" key="3">
    <source>
        <dbReference type="ARBA" id="ARBA00022989"/>
    </source>
</evidence>